<evidence type="ECO:0000313" key="9">
    <source>
        <dbReference type="Proteomes" id="UP001331936"/>
    </source>
</evidence>
<dbReference type="Proteomes" id="UP001331936">
    <property type="component" value="Unassembled WGS sequence"/>
</dbReference>
<organism evidence="8 9">
    <name type="scientific">Rhodococcus chondri</name>
    <dbReference type="NCBI Taxonomy" id="3065941"/>
    <lineage>
        <taxon>Bacteria</taxon>
        <taxon>Bacillati</taxon>
        <taxon>Actinomycetota</taxon>
        <taxon>Actinomycetes</taxon>
        <taxon>Mycobacteriales</taxon>
        <taxon>Nocardiaceae</taxon>
        <taxon>Rhodococcus</taxon>
    </lineage>
</organism>
<evidence type="ECO:0000256" key="4">
    <source>
        <dbReference type="ARBA" id="ARBA00022840"/>
    </source>
</evidence>
<accession>A0ABU7JZI1</accession>
<dbReference type="PROSITE" id="PS50975">
    <property type="entry name" value="ATP_GRASP"/>
    <property type="match status" value="1"/>
</dbReference>
<evidence type="ECO:0000256" key="1">
    <source>
        <dbReference type="ARBA" id="ARBA00022598"/>
    </source>
</evidence>
<dbReference type="InterPro" id="IPR016185">
    <property type="entry name" value="PreATP-grasp_dom_sf"/>
</dbReference>
<dbReference type="Gene3D" id="3.40.50.20">
    <property type="match status" value="1"/>
</dbReference>
<dbReference type="PANTHER" id="PTHR43055:SF1">
    <property type="entry name" value="FORMATE-DEPENDENT PHOSPHORIBOSYLGLYCINAMIDE FORMYLTRANSFERASE"/>
    <property type="match status" value="1"/>
</dbReference>
<evidence type="ECO:0000256" key="3">
    <source>
        <dbReference type="ARBA" id="ARBA00022755"/>
    </source>
</evidence>
<dbReference type="SUPFAM" id="SSF52440">
    <property type="entry name" value="PreATP-grasp domain"/>
    <property type="match status" value="1"/>
</dbReference>
<dbReference type="EMBL" id="JAUZMZ010000311">
    <property type="protein sequence ID" value="MEE2035421.1"/>
    <property type="molecule type" value="Genomic_DNA"/>
</dbReference>
<feature type="domain" description="ATP-grasp" evidence="7">
    <location>
        <begin position="122"/>
        <end position="175"/>
    </location>
</feature>
<dbReference type="InterPro" id="IPR054350">
    <property type="entry name" value="PurT/PurK_preATP-grasp"/>
</dbReference>
<dbReference type="Gene3D" id="3.30.1490.20">
    <property type="entry name" value="ATP-grasp fold, A domain"/>
    <property type="match status" value="1"/>
</dbReference>
<evidence type="ECO:0000259" key="7">
    <source>
        <dbReference type="PROSITE" id="PS50975"/>
    </source>
</evidence>
<evidence type="ECO:0000313" key="8">
    <source>
        <dbReference type="EMBL" id="MEE2035421.1"/>
    </source>
</evidence>
<dbReference type="PANTHER" id="PTHR43055">
    <property type="entry name" value="FORMATE-DEPENDENT PHOSPHORIBOSYLGLYCINAMIDE FORMYLTRANSFERASE"/>
    <property type="match status" value="1"/>
</dbReference>
<keyword evidence="9" id="KW-1185">Reference proteome</keyword>
<dbReference type="InterPro" id="IPR013815">
    <property type="entry name" value="ATP_grasp_subdomain_1"/>
</dbReference>
<keyword evidence="2 6" id="KW-0547">Nucleotide-binding</keyword>
<dbReference type="Pfam" id="PF22660">
    <property type="entry name" value="RS_preATP-grasp-like"/>
    <property type="match status" value="1"/>
</dbReference>
<keyword evidence="3" id="KW-0658">Purine biosynthesis</keyword>
<sequence length="195" mass="20643">MVSPRLGTPLSATANRVLLLGSGELGKEVIIALQRLGVEVIAVDRYPTAPGQQVAHRAHTVDMGDPQALLAIIEAERPHLVVPEIEAIATDALAVAEERGLTEVIPTARATQLTMNREGIRRLAAEELGLPTSPYRFANSLGELRAATEEIGFPCVIKPVMSSSGKGQSTVRSADDIAAAWDYALAGGRIHHGTV</sequence>
<name>A0ABU7JZI1_9NOCA</name>
<dbReference type="SUPFAM" id="SSF56059">
    <property type="entry name" value="Glutathione synthetase ATP-binding domain-like"/>
    <property type="match status" value="1"/>
</dbReference>
<protein>
    <submittedName>
        <fullName evidence="8">ATP-grasp domain-containing protein</fullName>
    </submittedName>
</protein>
<comment type="caution">
    <text evidence="8">The sequence shown here is derived from an EMBL/GenBank/DDBJ whole genome shotgun (WGS) entry which is preliminary data.</text>
</comment>
<keyword evidence="1" id="KW-0436">Ligase</keyword>
<gene>
    <name evidence="8" type="ORF">Q8814_25505</name>
</gene>
<comment type="pathway">
    <text evidence="5">Purine metabolism.</text>
</comment>
<evidence type="ECO:0000256" key="6">
    <source>
        <dbReference type="PROSITE-ProRule" id="PRU00409"/>
    </source>
</evidence>
<feature type="non-terminal residue" evidence="8">
    <location>
        <position position="195"/>
    </location>
</feature>
<reference evidence="8 9" key="1">
    <citation type="submission" date="2023-08" db="EMBL/GenBank/DDBJ databases">
        <authorList>
            <person name="Girao M."/>
            <person name="Carvalho M.F."/>
        </authorList>
    </citation>
    <scope>NUCLEOTIDE SEQUENCE [LARGE SCALE GENOMIC DNA]</scope>
    <source>
        <strain evidence="8 9">CC-R104</strain>
    </source>
</reference>
<dbReference type="RefSeq" id="WP_330154737.1">
    <property type="nucleotide sequence ID" value="NZ_JAUZMZ010000311.1"/>
</dbReference>
<proteinExistence type="predicted"/>
<dbReference type="Pfam" id="PF02222">
    <property type="entry name" value="ATP-grasp"/>
    <property type="match status" value="1"/>
</dbReference>
<dbReference type="InterPro" id="IPR011761">
    <property type="entry name" value="ATP-grasp"/>
</dbReference>
<dbReference type="InterPro" id="IPR003135">
    <property type="entry name" value="ATP-grasp_carboxylate-amine"/>
</dbReference>
<keyword evidence="4 6" id="KW-0067">ATP-binding</keyword>
<evidence type="ECO:0000256" key="5">
    <source>
        <dbReference type="ARBA" id="ARBA00025704"/>
    </source>
</evidence>
<evidence type="ECO:0000256" key="2">
    <source>
        <dbReference type="ARBA" id="ARBA00022741"/>
    </source>
</evidence>